<dbReference type="InterPro" id="IPR036388">
    <property type="entry name" value="WH-like_DNA-bd_sf"/>
</dbReference>
<proteinExistence type="predicted"/>
<dbReference type="Proteomes" id="UP000068067">
    <property type="component" value="Chromosome"/>
</dbReference>
<dbReference type="GO" id="GO:0006950">
    <property type="term" value="P:response to stress"/>
    <property type="evidence" value="ECO:0007669"/>
    <property type="project" value="TreeGrafter"/>
</dbReference>
<dbReference type="Gene3D" id="1.10.10.10">
    <property type="entry name" value="Winged helix-like DNA-binding domain superfamily/Winged helix DNA-binding domain"/>
    <property type="match status" value="1"/>
</dbReference>
<keyword evidence="3" id="KW-1185">Reference proteome</keyword>
<gene>
    <name evidence="2" type="ORF">CDES_05050</name>
</gene>
<name>A0A0M4CWF1_9CORY</name>
<dbReference type="Pfam" id="PF12802">
    <property type="entry name" value="MarR_2"/>
    <property type="match status" value="1"/>
</dbReference>
<dbReference type="InterPro" id="IPR039422">
    <property type="entry name" value="MarR/SlyA-like"/>
</dbReference>
<organism evidence="2 3">
    <name type="scientific">Corynebacterium deserti GIMN1.010</name>
    <dbReference type="NCBI Taxonomy" id="931089"/>
    <lineage>
        <taxon>Bacteria</taxon>
        <taxon>Bacillati</taxon>
        <taxon>Actinomycetota</taxon>
        <taxon>Actinomycetes</taxon>
        <taxon>Mycobacteriales</taxon>
        <taxon>Corynebacteriaceae</taxon>
        <taxon>Corynebacterium</taxon>
    </lineage>
</organism>
<dbReference type="AlphaFoldDB" id="A0A0M4CWF1"/>
<dbReference type="PATRIC" id="fig|931089.4.peg.1026"/>
<dbReference type="GO" id="GO:0003700">
    <property type="term" value="F:DNA-binding transcription factor activity"/>
    <property type="evidence" value="ECO:0007669"/>
    <property type="project" value="InterPro"/>
</dbReference>
<dbReference type="InterPro" id="IPR000835">
    <property type="entry name" value="HTH_MarR-typ"/>
</dbReference>
<dbReference type="PROSITE" id="PS50995">
    <property type="entry name" value="HTH_MARR_2"/>
    <property type="match status" value="1"/>
</dbReference>
<evidence type="ECO:0000313" key="2">
    <source>
        <dbReference type="EMBL" id="ALC05450.1"/>
    </source>
</evidence>
<dbReference type="PANTHER" id="PTHR33164">
    <property type="entry name" value="TRANSCRIPTIONAL REGULATOR, MARR FAMILY"/>
    <property type="match status" value="1"/>
</dbReference>
<protein>
    <recommendedName>
        <fullName evidence="1">HTH marR-type domain-containing protein</fullName>
    </recommendedName>
</protein>
<reference evidence="2 3" key="1">
    <citation type="submission" date="2014-08" db="EMBL/GenBank/DDBJ databases">
        <title>Complete genome sequence of Corynebacterium deserti GIMN1.010 (=DSM 45689), isolated from desert sand in western China.</title>
        <authorList>
            <person name="Ruckert C."/>
            <person name="Albersmeier A."/>
            <person name="Kalinowski J."/>
        </authorList>
    </citation>
    <scope>NUCLEOTIDE SEQUENCE [LARGE SCALE GENOMIC DNA]</scope>
    <source>
        <strain evidence="2 3">GIMN1.010</strain>
    </source>
</reference>
<dbReference type="KEGG" id="cdx:CDES_05050"/>
<accession>A0A0M4CWF1</accession>
<evidence type="ECO:0000313" key="3">
    <source>
        <dbReference type="Proteomes" id="UP000068067"/>
    </source>
</evidence>
<dbReference type="EMBL" id="CP009220">
    <property type="protein sequence ID" value="ALC05450.1"/>
    <property type="molecule type" value="Genomic_DNA"/>
</dbReference>
<dbReference type="InterPro" id="IPR036390">
    <property type="entry name" value="WH_DNA-bd_sf"/>
</dbReference>
<evidence type="ECO:0000259" key="1">
    <source>
        <dbReference type="PROSITE" id="PS50995"/>
    </source>
</evidence>
<sequence>MREYTLSENSKEAGSPLIDAIDAALHLTRKLGGFEYSDPLIQPLSRLERLVVQHIRRYPGSSPSEISRELALKGSNASAAINGLVKKKHLRREPDPNDGRGTRLFLTDSGQDSVRRVHREWETVLEDVQVSDEQLKQAADTFELLFEAMNPMHQKEDH</sequence>
<dbReference type="PANTHER" id="PTHR33164:SF43">
    <property type="entry name" value="HTH-TYPE TRANSCRIPTIONAL REPRESSOR YETL"/>
    <property type="match status" value="1"/>
</dbReference>
<feature type="domain" description="HTH marR-type" evidence="1">
    <location>
        <begin position="17"/>
        <end position="150"/>
    </location>
</feature>
<dbReference type="SUPFAM" id="SSF46785">
    <property type="entry name" value="Winged helix' DNA-binding domain"/>
    <property type="match status" value="1"/>
</dbReference>
<dbReference type="SMART" id="SM00347">
    <property type="entry name" value="HTH_MARR"/>
    <property type="match status" value="1"/>
</dbReference>